<dbReference type="Proteomes" id="UP001501447">
    <property type="component" value="Unassembled WGS sequence"/>
</dbReference>
<gene>
    <name evidence="2" type="ORF">GCM10009863_29750</name>
</gene>
<evidence type="ECO:0000313" key="3">
    <source>
        <dbReference type="Proteomes" id="UP001501447"/>
    </source>
</evidence>
<dbReference type="InterPro" id="IPR036661">
    <property type="entry name" value="Luciferase-like_sf"/>
</dbReference>
<dbReference type="InterPro" id="IPR019922">
    <property type="entry name" value="Lucif-like_OxRdatse_MSMEG_4141"/>
</dbReference>
<protein>
    <submittedName>
        <fullName evidence="2">TIGR03620 family F420-dependent LLM class oxidoreductase</fullName>
    </submittedName>
</protein>
<organism evidence="2 3">
    <name type="scientific">Streptomyces axinellae</name>
    <dbReference type="NCBI Taxonomy" id="552788"/>
    <lineage>
        <taxon>Bacteria</taxon>
        <taxon>Bacillati</taxon>
        <taxon>Actinomycetota</taxon>
        <taxon>Actinomycetes</taxon>
        <taxon>Kitasatosporales</taxon>
        <taxon>Streptomycetaceae</taxon>
        <taxon>Streptomyces</taxon>
    </lineage>
</organism>
<comment type="caution">
    <text evidence="2">The sequence shown here is derived from an EMBL/GenBank/DDBJ whole genome shotgun (WGS) entry which is preliminary data.</text>
</comment>
<dbReference type="RefSeq" id="WP_344566056.1">
    <property type="nucleotide sequence ID" value="NZ_BAAARJ010000008.1"/>
</dbReference>
<evidence type="ECO:0000259" key="1">
    <source>
        <dbReference type="Pfam" id="PF00296"/>
    </source>
</evidence>
<name>A0ABP6CCF0_9ACTN</name>
<dbReference type="EMBL" id="BAAARJ010000008">
    <property type="protein sequence ID" value="GAA2614068.1"/>
    <property type="molecule type" value="Genomic_DNA"/>
</dbReference>
<dbReference type="PANTHER" id="PTHR43244:SF2">
    <property type="entry name" value="CONSERVED HYPOTHETICAL ALANINE AND PROLINE-RICH PROTEIN"/>
    <property type="match status" value="1"/>
</dbReference>
<dbReference type="Gene3D" id="3.20.20.30">
    <property type="entry name" value="Luciferase-like domain"/>
    <property type="match status" value="1"/>
</dbReference>
<accession>A0ABP6CCF0</accession>
<proteinExistence type="predicted"/>
<dbReference type="Pfam" id="PF00296">
    <property type="entry name" value="Bac_luciferase"/>
    <property type="match status" value="1"/>
</dbReference>
<sequence length="297" mass="32135">MLGRVGIRPAEVDNHAWAEVVDAVAEFEDLGYGTVWTAEGFGRDAPTQAALLLSATSRITVASGVANIYRHNPYTLAQAHRTLTEAFPDRYLLGIGVGVPHLAEMVGRTWGPPGEMMRDFLDRMDSAMFTASPPKTELRTVLGAVGPAMLALAGERTWGAHPYFLPAEHTAHAREILGPDKILAVQQGVVLNPDKAAARETARENVRYWIEHSSQLPSRWNAVRDLLGFTEDDLIDGGSDRLVNAMVAHGDIGAVVQRVKQQFDAGADHVCIEILSTPGAEPTLARKQYAELAGALV</sequence>
<reference evidence="3" key="1">
    <citation type="journal article" date="2019" name="Int. J. Syst. Evol. Microbiol.">
        <title>The Global Catalogue of Microorganisms (GCM) 10K type strain sequencing project: providing services to taxonomists for standard genome sequencing and annotation.</title>
        <authorList>
            <consortium name="The Broad Institute Genomics Platform"/>
            <consortium name="The Broad Institute Genome Sequencing Center for Infectious Disease"/>
            <person name="Wu L."/>
            <person name="Ma J."/>
        </authorList>
    </citation>
    <scope>NUCLEOTIDE SEQUENCE [LARGE SCALE GENOMIC DNA]</scope>
    <source>
        <strain evidence="3">JCM 16373</strain>
    </source>
</reference>
<keyword evidence="3" id="KW-1185">Reference proteome</keyword>
<evidence type="ECO:0000313" key="2">
    <source>
        <dbReference type="EMBL" id="GAA2614068.1"/>
    </source>
</evidence>
<dbReference type="InterPro" id="IPR011251">
    <property type="entry name" value="Luciferase-like_dom"/>
</dbReference>
<dbReference type="PANTHER" id="PTHR43244">
    <property type="match status" value="1"/>
</dbReference>
<feature type="domain" description="Luciferase-like" evidence="1">
    <location>
        <begin position="15"/>
        <end position="269"/>
    </location>
</feature>
<dbReference type="InterPro" id="IPR050564">
    <property type="entry name" value="F420-G6PD/mer"/>
</dbReference>
<dbReference type="NCBIfam" id="TIGR03620">
    <property type="entry name" value="F420_MSMEG_4141"/>
    <property type="match status" value="1"/>
</dbReference>
<dbReference type="SUPFAM" id="SSF51679">
    <property type="entry name" value="Bacterial luciferase-like"/>
    <property type="match status" value="1"/>
</dbReference>